<name>A0A392T991_9FABA</name>
<feature type="non-terminal residue" evidence="1">
    <location>
        <position position="93"/>
    </location>
</feature>
<dbReference type="Proteomes" id="UP000265520">
    <property type="component" value="Unassembled WGS sequence"/>
</dbReference>
<evidence type="ECO:0000313" key="1">
    <source>
        <dbReference type="EMBL" id="MCI56875.1"/>
    </source>
</evidence>
<dbReference type="AlphaFoldDB" id="A0A392T991"/>
<organism evidence="1 2">
    <name type="scientific">Trifolium medium</name>
    <dbReference type="NCBI Taxonomy" id="97028"/>
    <lineage>
        <taxon>Eukaryota</taxon>
        <taxon>Viridiplantae</taxon>
        <taxon>Streptophyta</taxon>
        <taxon>Embryophyta</taxon>
        <taxon>Tracheophyta</taxon>
        <taxon>Spermatophyta</taxon>
        <taxon>Magnoliopsida</taxon>
        <taxon>eudicotyledons</taxon>
        <taxon>Gunneridae</taxon>
        <taxon>Pentapetalae</taxon>
        <taxon>rosids</taxon>
        <taxon>fabids</taxon>
        <taxon>Fabales</taxon>
        <taxon>Fabaceae</taxon>
        <taxon>Papilionoideae</taxon>
        <taxon>50 kb inversion clade</taxon>
        <taxon>NPAAA clade</taxon>
        <taxon>Hologalegina</taxon>
        <taxon>IRL clade</taxon>
        <taxon>Trifolieae</taxon>
        <taxon>Trifolium</taxon>
    </lineage>
</organism>
<accession>A0A392T991</accession>
<dbReference type="EMBL" id="LXQA010519816">
    <property type="protein sequence ID" value="MCI56875.1"/>
    <property type="molecule type" value="Genomic_DNA"/>
</dbReference>
<keyword evidence="2" id="KW-1185">Reference proteome</keyword>
<comment type="caution">
    <text evidence="1">The sequence shown here is derived from an EMBL/GenBank/DDBJ whole genome shotgun (WGS) entry which is preliminary data.</text>
</comment>
<proteinExistence type="predicted"/>
<feature type="non-terminal residue" evidence="1">
    <location>
        <position position="1"/>
    </location>
</feature>
<evidence type="ECO:0000313" key="2">
    <source>
        <dbReference type="Proteomes" id="UP000265520"/>
    </source>
</evidence>
<reference evidence="1 2" key="1">
    <citation type="journal article" date="2018" name="Front. Plant Sci.">
        <title>Red Clover (Trifolium pratense) and Zigzag Clover (T. medium) - A Picture of Genomic Similarities and Differences.</title>
        <authorList>
            <person name="Dluhosova J."/>
            <person name="Istvanek J."/>
            <person name="Nedelnik J."/>
            <person name="Repkova J."/>
        </authorList>
    </citation>
    <scope>NUCLEOTIDE SEQUENCE [LARGE SCALE GENOMIC DNA]</scope>
    <source>
        <strain evidence="2">cv. 10/8</strain>
        <tissue evidence="1">Leaf</tissue>
    </source>
</reference>
<sequence length="93" mass="10007">TDVVPDVDTSVGQENLENTVISESPKHVTIPETDKSLAVKMPIAFTTLMCGIILNQHSGVCVSTDVPCRKEPDLSLDYRLFEGTHAADIAPPS</sequence>
<protein>
    <submittedName>
        <fullName evidence="1">Envelope-like protein</fullName>
    </submittedName>
</protein>